<feature type="region of interest" description="Disordered" evidence="5">
    <location>
        <begin position="1"/>
        <end position="111"/>
    </location>
</feature>
<dbReference type="GO" id="GO:0008440">
    <property type="term" value="F:inositol-1,4,5-trisphosphate 3-kinase activity"/>
    <property type="evidence" value="ECO:0000318"/>
    <property type="project" value="GO_Central"/>
</dbReference>
<feature type="region of interest" description="Disordered" evidence="5">
    <location>
        <begin position="173"/>
        <end position="222"/>
    </location>
</feature>
<dbReference type="GO" id="GO:0046854">
    <property type="term" value="P:phosphatidylinositol phosphate biosynthetic process"/>
    <property type="evidence" value="ECO:0000318"/>
    <property type="project" value="GO_Central"/>
</dbReference>
<protein>
    <recommendedName>
        <fullName evidence="4">Kinase</fullName>
        <ecNumber evidence="4">2.7.-.-</ecNumber>
    </recommendedName>
</protein>
<feature type="compositionally biased region" description="Low complexity" evidence="5">
    <location>
        <begin position="477"/>
        <end position="490"/>
    </location>
</feature>
<dbReference type="GO" id="GO:0005634">
    <property type="term" value="C:nucleus"/>
    <property type="evidence" value="ECO:0000318"/>
    <property type="project" value="GO_Central"/>
</dbReference>
<evidence type="ECO:0000256" key="4">
    <source>
        <dbReference type="RuleBase" id="RU363090"/>
    </source>
</evidence>
<evidence type="ECO:0000256" key="2">
    <source>
        <dbReference type="ARBA" id="ARBA00022679"/>
    </source>
</evidence>
<feature type="region of interest" description="Disordered" evidence="5">
    <location>
        <begin position="308"/>
        <end position="328"/>
    </location>
</feature>
<comment type="similarity">
    <text evidence="1 4">Belongs to the inositol phosphokinase (IPK) family.</text>
</comment>
<feature type="region of interest" description="Disordered" evidence="5">
    <location>
        <begin position="443"/>
        <end position="507"/>
    </location>
</feature>
<dbReference type="eggNOG" id="KOG1620">
    <property type="taxonomic scope" value="Eukaryota"/>
</dbReference>
<dbReference type="InterPro" id="IPR038286">
    <property type="entry name" value="IPK_sf"/>
</dbReference>
<gene>
    <name evidence="6" type="ORF">AGOS_AAR184W</name>
</gene>
<evidence type="ECO:0000256" key="5">
    <source>
        <dbReference type="SAM" id="MobiDB-lite"/>
    </source>
</evidence>
<evidence type="ECO:0000256" key="3">
    <source>
        <dbReference type="ARBA" id="ARBA00022777"/>
    </source>
</evidence>
<sequence>MEAARGVTATEAGQSTGEARAGPCREPVAPGLTGAAHVIHGRKASTYLGIFDSPPPPDGSGKSGKAGKTGKKVLTGASGDEGVTAAEDPWKKKKKKKREERESEWGGAKLAALASEAQHDLELYTQRSSAIVSSHESLGKPISSATYFPHKYKEDASGGVAGQGRKVLSVELDSEVSSLSASDEEAIEDSEEDEEDEKSDGNRTQEDEFEDDDERDVISSSETREFPLKVELQPFTDNVGGHTAIFRFSERAVCKALVNQENSWYETIELKHPDLLQFMPRYFGVLNVRQHFTSKGEFLNSIQAKDRKVADIGNPPPSPDNVEAPATPRLEPLHHTTSLPLVEENPLPEVCLNDNKHIIPDSLWSKYSHSPSSLPSQESWAAKSECLVNSNTQGRTGNDTAGHSSYPTGSTLINTRLKELIIEEVFGQSSNRTQQPIFHDNHAHQHRNFRNSSIPIDKNSGDTMRIQSSDCLTNFPKSKQSRSSSTSSSTANKFISKKKRHDSHNSLVDLREMHRGLYCGPENELFKLEDDLSLTASVPNSPQSKSQHESVSYEEHSHTVVSKFILLEDLTRKLNKPCVLDLKMGTRQYGVDAKRSKQLSQREKCRNTTSRKLGVRICGLKIWNKDYYITRDKYFGRRVRIGWQFVRVLARFLYDGVSRRSILKQLPCLVRQLETLYSEAIKLKSYRMYGSSLLLMYDGNNPSSKRCKVKLNLIDFARCVTKKDIDTSIGTFRIPPKNPELEDRGFLRGLRSLKFYLLVIWNHLTGDHPLVYDEESLQEFLDSDDSFQKPWDWIEEFDKEDEARVHDPNDELRKKWRKYELIFDVEPRCADDDVSE</sequence>
<dbReference type="Gene3D" id="3.30.470.160">
    <property type="entry name" value="Inositol polyphosphate kinase"/>
    <property type="match status" value="1"/>
</dbReference>
<organism evidence="6 7">
    <name type="scientific">Eremothecium gossypii (strain ATCC 10895 / CBS 109.51 / FGSC 9923 / NRRL Y-1056)</name>
    <name type="common">Yeast</name>
    <name type="synonym">Ashbya gossypii</name>
    <dbReference type="NCBI Taxonomy" id="284811"/>
    <lineage>
        <taxon>Eukaryota</taxon>
        <taxon>Fungi</taxon>
        <taxon>Dikarya</taxon>
        <taxon>Ascomycota</taxon>
        <taxon>Saccharomycotina</taxon>
        <taxon>Saccharomycetes</taxon>
        <taxon>Saccharomycetales</taxon>
        <taxon>Saccharomycetaceae</taxon>
        <taxon>Eremothecium</taxon>
    </lineage>
</organism>
<dbReference type="AlphaFoldDB" id="Q75E96"/>
<proteinExistence type="inferred from homology"/>
<name>Q75E96_EREGS</name>
<dbReference type="GO" id="GO:0000824">
    <property type="term" value="F:inositol-1,4,5,6-tetrakisphosphate 3-kinase activity"/>
    <property type="evidence" value="ECO:0000318"/>
    <property type="project" value="GO_Central"/>
</dbReference>
<dbReference type="HOGENOM" id="CLU_004422_0_0_1"/>
<feature type="compositionally biased region" description="Polar residues" evidence="5">
    <location>
        <begin position="461"/>
        <end position="476"/>
    </location>
</feature>
<dbReference type="RefSeq" id="NP_982727.1">
    <property type="nucleotide sequence ID" value="NM_208080.1"/>
</dbReference>
<dbReference type="GO" id="GO:0005737">
    <property type="term" value="C:cytoplasm"/>
    <property type="evidence" value="ECO:0000318"/>
    <property type="project" value="GO_Central"/>
</dbReference>
<dbReference type="PANTHER" id="PTHR12400:SF21">
    <property type="entry name" value="KINASE"/>
    <property type="match status" value="1"/>
</dbReference>
<evidence type="ECO:0000313" key="7">
    <source>
        <dbReference type="Proteomes" id="UP000000591"/>
    </source>
</evidence>
<keyword evidence="2 4" id="KW-0808">Transferase</keyword>
<dbReference type="GeneID" id="4618686"/>
<dbReference type="FunCoup" id="Q75E96">
    <property type="interactions" value="219"/>
</dbReference>
<dbReference type="Proteomes" id="UP000000591">
    <property type="component" value="Chromosome I"/>
</dbReference>
<dbReference type="GO" id="GO:0000827">
    <property type="term" value="F:inositol-1,3,4,5,6-pentakisphosphate kinase activity"/>
    <property type="evidence" value="ECO:0007669"/>
    <property type="project" value="EnsemblFungi"/>
</dbReference>
<dbReference type="KEGG" id="ago:AGOS_AAR184W"/>
<accession>Q75E96</accession>
<evidence type="ECO:0000256" key="1">
    <source>
        <dbReference type="ARBA" id="ARBA00007374"/>
    </source>
</evidence>
<dbReference type="GO" id="GO:0010919">
    <property type="term" value="P:regulation of inositol phosphate biosynthetic process"/>
    <property type="evidence" value="ECO:0007669"/>
    <property type="project" value="EnsemblFungi"/>
</dbReference>
<dbReference type="InParanoid" id="Q75E96"/>
<dbReference type="EC" id="2.7.-.-" evidence="4"/>
<keyword evidence="3 4" id="KW-0418">Kinase</keyword>
<dbReference type="Pfam" id="PF03770">
    <property type="entry name" value="IPK"/>
    <property type="match status" value="1"/>
</dbReference>
<reference evidence="6 7" key="1">
    <citation type="journal article" date="2004" name="Science">
        <title>The Ashbya gossypii genome as a tool for mapping the ancient Saccharomyces cerevisiae genome.</title>
        <authorList>
            <person name="Dietrich F.S."/>
            <person name="Voegeli S."/>
            <person name="Brachat S."/>
            <person name="Lerch A."/>
            <person name="Gates K."/>
            <person name="Steiner S."/>
            <person name="Mohr C."/>
            <person name="Pohlmann R."/>
            <person name="Luedi P."/>
            <person name="Choi S."/>
            <person name="Wing R.A."/>
            <person name="Flavier A."/>
            <person name="Gaffney T.D."/>
            <person name="Philippsen P."/>
        </authorList>
    </citation>
    <scope>NUCLEOTIDE SEQUENCE [LARGE SCALE GENOMIC DNA]</scope>
    <source>
        <strain evidence="7">ATCC 10895 / CBS 109.51 / FGSC 9923 / NRRL Y-1056</strain>
    </source>
</reference>
<dbReference type="GO" id="GO:0000828">
    <property type="term" value="F:inositol hexakisphosphate kinase activity"/>
    <property type="evidence" value="ECO:0007669"/>
    <property type="project" value="EnsemblFungi"/>
</dbReference>
<feature type="compositionally biased region" description="Acidic residues" evidence="5">
    <location>
        <begin position="182"/>
        <end position="198"/>
    </location>
</feature>
<reference evidence="7" key="2">
    <citation type="journal article" date="2013" name="G3 (Bethesda)">
        <title>Genomes of Ashbya fungi isolated from insects reveal four mating-type loci, numerous translocations, lack of transposons, and distinct gene duplications.</title>
        <authorList>
            <person name="Dietrich F.S."/>
            <person name="Voegeli S."/>
            <person name="Kuo S."/>
            <person name="Philippsen P."/>
        </authorList>
    </citation>
    <scope>GENOME REANNOTATION</scope>
    <source>
        <strain evidence="7">ATCC 10895 / CBS 109.51 / FGSC 9923 / NRRL Y-1056</strain>
    </source>
</reference>
<dbReference type="InterPro" id="IPR005522">
    <property type="entry name" value="IPK"/>
</dbReference>
<dbReference type="EMBL" id="AE016814">
    <property type="protein sequence ID" value="AAS50551.1"/>
    <property type="molecule type" value="Genomic_DNA"/>
</dbReference>
<dbReference type="GO" id="GO:0000829">
    <property type="term" value="F:diphosphoinositol pentakisphosphate kinase activity"/>
    <property type="evidence" value="ECO:0007669"/>
    <property type="project" value="EnsemblFungi"/>
</dbReference>
<keyword evidence="7" id="KW-1185">Reference proteome</keyword>
<dbReference type="SUPFAM" id="SSF56104">
    <property type="entry name" value="SAICAR synthase-like"/>
    <property type="match status" value="1"/>
</dbReference>
<dbReference type="OrthoDB" id="2573163at2759"/>
<dbReference type="GO" id="GO:0032958">
    <property type="term" value="P:inositol phosphate biosynthetic process"/>
    <property type="evidence" value="ECO:0000318"/>
    <property type="project" value="GO_Central"/>
</dbReference>
<dbReference type="OMA" id="RVRIGWQ"/>
<evidence type="ECO:0000313" key="6">
    <source>
        <dbReference type="EMBL" id="AAS50551.1"/>
    </source>
</evidence>
<dbReference type="PANTHER" id="PTHR12400">
    <property type="entry name" value="INOSITOL POLYPHOSPHATE KINASE"/>
    <property type="match status" value="1"/>
</dbReference>
<dbReference type="STRING" id="284811.Q75E96"/>
<dbReference type="GO" id="GO:0030643">
    <property type="term" value="P:intracellular phosphate ion homeostasis"/>
    <property type="evidence" value="ECO:0007669"/>
    <property type="project" value="EnsemblFungi"/>
</dbReference>